<dbReference type="GO" id="GO:0004518">
    <property type="term" value="F:nuclease activity"/>
    <property type="evidence" value="ECO:0007669"/>
    <property type="project" value="UniProtKB-KW"/>
</dbReference>
<keyword evidence="2" id="KW-0547">Nucleotide-binding</keyword>
<dbReference type="GO" id="GO:0003723">
    <property type="term" value="F:RNA binding"/>
    <property type="evidence" value="ECO:0007669"/>
    <property type="project" value="UniProtKB-KW"/>
</dbReference>
<dbReference type="VEuPathDB" id="VectorBase:SCAU005901"/>
<evidence type="ECO:0000259" key="3">
    <source>
        <dbReference type="Pfam" id="PF08652"/>
    </source>
</evidence>
<feature type="domain" description="RAI1-like" evidence="3">
    <location>
        <begin position="34"/>
        <end position="364"/>
    </location>
</feature>
<gene>
    <name evidence="4" type="primary">106093793</name>
</gene>
<comment type="similarity">
    <text evidence="1 2">Belongs to the DXO/Dom3Z family.</text>
</comment>
<protein>
    <recommendedName>
        <fullName evidence="2">Decapping nuclease</fullName>
        <ecNumber evidence="2">3.6.1.-</ecNumber>
    </recommendedName>
</protein>
<dbReference type="Pfam" id="PF08652">
    <property type="entry name" value="RAI1"/>
    <property type="match status" value="1"/>
</dbReference>
<comment type="function">
    <text evidence="2">Decapping enzyme for NAD-capped RNAs: specifically hydrolyzes the nicotinamide adenine dinucleotide (NAD) cap from a subset of RNAs by removing the entire NAD moiety from the 5'-end of an NAD-capped RNA.</text>
</comment>
<keyword evidence="5" id="KW-1185">Reference proteome</keyword>
<keyword evidence="2" id="KW-0479">Metal-binding</keyword>
<organism evidence="4 5">
    <name type="scientific">Stomoxys calcitrans</name>
    <name type="common">Stable fly</name>
    <name type="synonym">Conops calcitrans</name>
    <dbReference type="NCBI Taxonomy" id="35570"/>
    <lineage>
        <taxon>Eukaryota</taxon>
        <taxon>Metazoa</taxon>
        <taxon>Ecdysozoa</taxon>
        <taxon>Arthropoda</taxon>
        <taxon>Hexapoda</taxon>
        <taxon>Insecta</taxon>
        <taxon>Pterygota</taxon>
        <taxon>Neoptera</taxon>
        <taxon>Endopterygota</taxon>
        <taxon>Diptera</taxon>
        <taxon>Brachycera</taxon>
        <taxon>Muscomorpha</taxon>
        <taxon>Muscoidea</taxon>
        <taxon>Muscidae</taxon>
        <taxon>Stomoxys</taxon>
    </lineage>
</organism>
<sequence length="370" mass="43231">MSTSTTKSHSNSIYLLTVKVFTRFENKRNYFERPRLVGIYNIDHIKFNPAHRIKNHFKEPEPSSYPLDLNASEDLFGFLKYETQTNLFHPLLHAVFSGTSMLALEEERAPTTPDDIERTNVYTRRGILERIMEFCYTKYSFTVCVSRCNGKLFMVQQAPKKNVYNDNQPVHHMRLSQLVFGDPTGKTSNGKGSMIYDDNVFQVLVHKTSLGKFDIYYVGRTQGIIPDKAEQKINDLETLNGQRFVAVKQMLSELRNDDLKLLKYWLQGYLSNIKEIYIAYKDSDGIVREPLEYQKLSDIPKKCSWKPNVCTSFLLEFLNRVENLMSDVDSLDTVYRFTFNAKYKTVYYQIHEGKSDYSFIPHEYGEFVQE</sequence>
<comment type="cofactor">
    <cofactor evidence="2">
        <name>a divalent metal cation</name>
        <dbReference type="ChEBI" id="CHEBI:60240"/>
    </cofactor>
</comment>
<proteinExistence type="inferred from homology"/>
<keyword evidence="2" id="KW-0378">Hydrolase</keyword>
<dbReference type="GO" id="GO:0005829">
    <property type="term" value="C:cytosol"/>
    <property type="evidence" value="ECO:0007669"/>
    <property type="project" value="TreeGrafter"/>
</dbReference>
<keyword evidence="2" id="KW-0539">Nucleus</keyword>
<name>A0A1I8P8X0_STOCA</name>
<dbReference type="PANTHER" id="PTHR12395">
    <property type="entry name" value="DOM-3 RELATED"/>
    <property type="match status" value="1"/>
</dbReference>
<keyword evidence="2" id="KW-0540">Nuclease</keyword>
<accession>A0A1I8P8X0</accession>
<dbReference type="PANTHER" id="PTHR12395:SF9">
    <property type="entry name" value="DECAPPING AND EXORIBONUCLEASE PROTEIN"/>
    <property type="match status" value="1"/>
</dbReference>
<dbReference type="GO" id="GO:0034353">
    <property type="term" value="F:mRNA 5'-diphosphatase activity"/>
    <property type="evidence" value="ECO:0007669"/>
    <property type="project" value="TreeGrafter"/>
</dbReference>
<dbReference type="STRING" id="35570.A0A1I8P8X0"/>
<dbReference type="EnsemblMetazoa" id="SCAU005901-RA">
    <property type="protein sequence ID" value="SCAU005901-PA"/>
    <property type="gene ID" value="SCAU005901"/>
</dbReference>
<evidence type="ECO:0000256" key="2">
    <source>
        <dbReference type="RuleBase" id="RU367113"/>
    </source>
</evidence>
<dbReference type="GO" id="GO:0110155">
    <property type="term" value="P:NAD-cap decapping"/>
    <property type="evidence" value="ECO:0007669"/>
    <property type="project" value="TreeGrafter"/>
</dbReference>
<dbReference type="GO" id="GO:0046872">
    <property type="term" value="F:metal ion binding"/>
    <property type="evidence" value="ECO:0007669"/>
    <property type="project" value="UniProtKB-KW"/>
</dbReference>
<dbReference type="GO" id="GO:0000956">
    <property type="term" value="P:nuclear-transcribed mRNA catabolic process"/>
    <property type="evidence" value="ECO:0007669"/>
    <property type="project" value="TreeGrafter"/>
</dbReference>
<dbReference type="GO" id="GO:0005634">
    <property type="term" value="C:nucleus"/>
    <property type="evidence" value="ECO:0007669"/>
    <property type="project" value="UniProtKB-SubCell"/>
</dbReference>
<evidence type="ECO:0000313" key="4">
    <source>
        <dbReference type="EnsemblMetazoa" id="SCAU005901-PA"/>
    </source>
</evidence>
<evidence type="ECO:0000256" key="1">
    <source>
        <dbReference type="ARBA" id="ARBA00006562"/>
    </source>
</evidence>
<dbReference type="InterPro" id="IPR039039">
    <property type="entry name" value="RAI1-like_fam"/>
</dbReference>
<dbReference type="AlphaFoldDB" id="A0A1I8P8X0"/>
<reference evidence="4" key="1">
    <citation type="submission" date="2020-05" db="UniProtKB">
        <authorList>
            <consortium name="EnsemblMetazoa"/>
        </authorList>
    </citation>
    <scope>IDENTIFICATION</scope>
    <source>
        <strain evidence="4">USDA</strain>
    </source>
</reference>
<dbReference type="InterPro" id="IPR013961">
    <property type="entry name" value="RAI1"/>
</dbReference>
<keyword evidence="2" id="KW-0694">RNA-binding</keyword>
<comment type="subcellular location">
    <subcellularLocation>
        <location evidence="2">Nucleus</location>
    </subcellularLocation>
</comment>
<dbReference type="OrthoDB" id="5853397at2759"/>
<dbReference type="KEGG" id="scac:106093793"/>
<dbReference type="EC" id="3.6.1.-" evidence="2"/>
<dbReference type="Proteomes" id="UP000095300">
    <property type="component" value="Unassembled WGS sequence"/>
</dbReference>
<dbReference type="GO" id="GO:0000166">
    <property type="term" value="F:nucleotide binding"/>
    <property type="evidence" value="ECO:0007669"/>
    <property type="project" value="UniProtKB-KW"/>
</dbReference>
<evidence type="ECO:0000313" key="5">
    <source>
        <dbReference type="Proteomes" id="UP000095300"/>
    </source>
</evidence>